<dbReference type="GO" id="GO:0005829">
    <property type="term" value="C:cytosol"/>
    <property type="evidence" value="ECO:0007669"/>
    <property type="project" value="TreeGrafter"/>
</dbReference>
<organism evidence="6 7">
    <name type="scientific">Cohnella herbarum</name>
    <dbReference type="NCBI Taxonomy" id="2728023"/>
    <lineage>
        <taxon>Bacteria</taxon>
        <taxon>Bacillati</taxon>
        <taxon>Bacillota</taxon>
        <taxon>Bacilli</taxon>
        <taxon>Bacillales</taxon>
        <taxon>Paenibacillaceae</taxon>
        <taxon>Cohnella</taxon>
    </lineage>
</organism>
<evidence type="ECO:0000256" key="1">
    <source>
        <dbReference type="ARBA" id="ARBA00013258"/>
    </source>
</evidence>
<evidence type="ECO:0000313" key="6">
    <source>
        <dbReference type="EMBL" id="QJD81937.1"/>
    </source>
</evidence>
<comment type="catalytic activity">
    <reaction evidence="4">
        <text>holo-[ACP] + malonyl-CoA = malonyl-[ACP] + CoA</text>
        <dbReference type="Rhea" id="RHEA:41792"/>
        <dbReference type="Rhea" id="RHEA-COMP:9623"/>
        <dbReference type="Rhea" id="RHEA-COMP:9685"/>
        <dbReference type="ChEBI" id="CHEBI:57287"/>
        <dbReference type="ChEBI" id="CHEBI:57384"/>
        <dbReference type="ChEBI" id="CHEBI:64479"/>
        <dbReference type="ChEBI" id="CHEBI:78449"/>
        <dbReference type="EC" id="2.3.1.39"/>
    </reaction>
</comment>
<dbReference type="EMBL" id="CP051680">
    <property type="protein sequence ID" value="QJD81937.1"/>
    <property type="molecule type" value="Genomic_DNA"/>
</dbReference>
<evidence type="ECO:0000256" key="4">
    <source>
        <dbReference type="ARBA" id="ARBA00048462"/>
    </source>
</evidence>
<evidence type="ECO:0000259" key="5">
    <source>
        <dbReference type="SMART" id="SM00827"/>
    </source>
</evidence>
<dbReference type="KEGG" id="cheb:HH215_01235"/>
<keyword evidence="3" id="KW-0012">Acyltransferase</keyword>
<feature type="domain" description="Malonyl-CoA:ACP transacylase (MAT)" evidence="5">
    <location>
        <begin position="7"/>
        <end position="331"/>
    </location>
</feature>
<dbReference type="Gene3D" id="3.40.366.10">
    <property type="entry name" value="Malonyl-Coenzyme A Acyl Carrier Protein, domain 2"/>
    <property type="match status" value="1"/>
</dbReference>
<keyword evidence="2 6" id="KW-0808">Transferase</keyword>
<reference evidence="6 7" key="1">
    <citation type="submission" date="2020-04" db="EMBL/GenBank/DDBJ databases">
        <title>Genome sequencing of novel species.</title>
        <authorList>
            <person name="Heo J."/>
            <person name="Kim S.-J."/>
            <person name="Kim J.-S."/>
            <person name="Hong S.-B."/>
            <person name="Kwon S.-W."/>
        </authorList>
    </citation>
    <scope>NUCLEOTIDE SEQUENCE [LARGE SCALE GENOMIC DNA]</scope>
    <source>
        <strain evidence="6 7">MFER-1</strain>
    </source>
</reference>
<dbReference type="EC" id="2.3.1.39" evidence="1"/>
<dbReference type="InterPro" id="IPR014043">
    <property type="entry name" value="Acyl_transferase_dom"/>
</dbReference>
<dbReference type="Pfam" id="PF00698">
    <property type="entry name" value="Acyl_transf_1"/>
    <property type="match status" value="1"/>
</dbReference>
<dbReference type="RefSeq" id="WP_169278242.1">
    <property type="nucleotide sequence ID" value="NZ_CP051680.1"/>
</dbReference>
<proteinExistence type="predicted"/>
<dbReference type="InterPro" id="IPR001227">
    <property type="entry name" value="Ac_transferase_dom_sf"/>
</dbReference>
<sequence length="404" mass="44472">MNKTAFLYPGTGSQYTGMFKNLYEGHSVVRHTFEEAGESIGLDLARTCFEDGFPEEGSIANTQVAILACSVAGHRLLAQEVGLKPCVAAGHSLGEWSALTCAGALALPDGVKAVWQRGKWMEEAVPNGGGLIVAVNNLPLHAVKEYCVPDPDTGQIVEIACRNAPDQAVIAGHREAVERITPALESLGGKVVRLRAKVPFHTSLMRSAAEKLSNELANLSFGKLDWPVISNVTAEPHEHDPASLRLKLAEQLTTAVRWEETVRLMQRSGVHYAIEIGPHKVLKQLNRKTARNIRSYALDVPEDWPSMFELRRLKPAFIDQCLTIAVTTRNRNDDAEQYRKGAIEPYKRLLQIREQSAAEGSEPSCSRKKESFELLSGILACKRVAEEELNDRLADLVYQLNGEG</sequence>
<dbReference type="InterPro" id="IPR050858">
    <property type="entry name" value="Mal-CoA-ACP_Trans/PKS_FabD"/>
</dbReference>
<dbReference type="InterPro" id="IPR016035">
    <property type="entry name" value="Acyl_Trfase/lysoPLipase"/>
</dbReference>
<dbReference type="PANTHER" id="PTHR42681">
    <property type="entry name" value="MALONYL-COA-ACYL CARRIER PROTEIN TRANSACYLASE, MITOCHONDRIAL"/>
    <property type="match status" value="1"/>
</dbReference>
<accession>A0A7Z2ZKB8</accession>
<evidence type="ECO:0000256" key="3">
    <source>
        <dbReference type="ARBA" id="ARBA00023315"/>
    </source>
</evidence>
<protein>
    <recommendedName>
        <fullName evidence="1">[acyl-carrier-protein] S-malonyltransferase</fullName>
        <ecNumber evidence="1">2.3.1.39</ecNumber>
    </recommendedName>
</protein>
<dbReference type="SUPFAM" id="SSF55048">
    <property type="entry name" value="Probable ACP-binding domain of malonyl-CoA ACP transacylase"/>
    <property type="match status" value="1"/>
</dbReference>
<dbReference type="GO" id="GO:0004314">
    <property type="term" value="F:[acyl-carrier-protein] S-malonyltransferase activity"/>
    <property type="evidence" value="ECO:0007669"/>
    <property type="project" value="UniProtKB-EC"/>
</dbReference>
<dbReference type="GO" id="GO:0006633">
    <property type="term" value="P:fatty acid biosynthetic process"/>
    <property type="evidence" value="ECO:0007669"/>
    <property type="project" value="TreeGrafter"/>
</dbReference>
<evidence type="ECO:0000313" key="7">
    <source>
        <dbReference type="Proteomes" id="UP000502248"/>
    </source>
</evidence>
<dbReference type="PANTHER" id="PTHR42681:SF1">
    <property type="entry name" value="MALONYL-COA-ACYL CARRIER PROTEIN TRANSACYLASE, MITOCHONDRIAL"/>
    <property type="match status" value="1"/>
</dbReference>
<dbReference type="Gene3D" id="3.30.70.250">
    <property type="entry name" value="Malonyl-CoA ACP transacylase, ACP-binding"/>
    <property type="match status" value="1"/>
</dbReference>
<dbReference type="AlphaFoldDB" id="A0A7Z2ZKB8"/>
<dbReference type="Proteomes" id="UP000502248">
    <property type="component" value="Chromosome"/>
</dbReference>
<evidence type="ECO:0000256" key="2">
    <source>
        <dbReference type="ARBA" id="ARBA00022679"/>
    </source>
</evidence>
<gene>
    <name evidence="6" type="ORF">HH215_01235</name>
</gene>
<dbReference type="InterPro" id="IPR016036">
    <property type="entry name" value="Malonyl_transacylase_ACP-bd"/>
</dbReference>
<name>A0A7Z2ZKB8_9BACL</name>
<keyword evidence="7" id="KW-1185">Reference proteome</keyword>
<dbReference type="SUPFAM" id="SSF52151">
    <property type="entry name" value="FabD/lysophospholipase-like"/>
    <property type="match status" value="1"/>
</dbReference>
<dbReference type="SMART" id="SM00827">
    <property type="entry name" value="PKS_AT"/>
    <property type="match status" value="1"/>
</dbReference>